<protein>
    <submittedName>
        <fullName evidence="6">LysR family transcriptional regulator</fullName>
    </submittedName>
</protein>
<evidence type="ECO:0000256" key="4">
    <source>
        <dbReference type="ARBA" id="ARBA00023163"/>
    </source>
</evidence>
<dbReference type="InterPro" id="IPR037405">
    <property type="entry name" value="GbpR_PBP2"/>
</dbReference>
<dbReference type="EMBL" id="CP097636">
    <property type="protein sequence ID" value="URI09073.1"/>
    <property type="molecule type" value="Genomic_DNA"/>
</dbReference>
<evidence type="ECO:0000256" key="1">
    <source>
        <dbReference type="ARBA" id="ARBA00009437"/>
    </source>
</evidence>
<proteinExistence type="inferred from homology"/>
<dbReference type="InterPro" id="IPR000847">
    <property type="entry name" value="LysR_HTH_N"/>
</dbReference>
<keyword evidence="2" id="KW-0805">Transcription regulation</keyword>
<dbReference type="InterPro" id="IPR050950">
    <property type="entry name" value="HTH-type_LysR_regulators"/>
</dbReference>
<evidence type="ECO:0000256" key="2">
    <source>
        <dbReference type="ARBA" id="ARBA00023015"/>
    </source>
</evidence>
<dbReference type="SUPFAM" id="SSF53850">
    <property type="entry name" value="Periplasmic binding protein-like II"/>
    <property type="match status" value="1"/>
</dbReference>
<sequence>MAEGLTGAQLLNRLRLRQVALLLALRQHGTLGAAASQLGMTQPAATKMLHELEATLGCRLFEREGRGLRPTAAGHTVYGHFDGLHGSIEALARALEALQRGGAGRLSVGSILASSPAWLTQAVARMKREQPGLELVIAVETSDRLMEQLERGELDIVIGRLVEGYAHEDYRCELLDTEPLSVVVGPQHPLAGKRRLALADLADQPWVLQPRNSPMREVLEREFRLQGIDAPRNRVETASIMTTTSLLTETDAVAVMPTSVARPYASHGMVAILPVKIVQQLEPFSTIVRQGRALSPSAQRFLDLLRAPQGQAA</sequence>
<dbReference type="InterPro" id="IPR005119">
    <property type="entry name" value="LysR_subst-bd"/>
</dbReference>
<name>A0ABY4S7U5_AQUTE</name>
<organism evidence="6 7">
    <name type="scientific">Aquincola tertiaricarbonis</name>
    <dbReference type="NCBI Taxonomy" id="391953"/>
    <lineage>
        <taxon>Bacteria</taxon>
        <taxon>Pseudomonadati</taxon>
        <taxon>Pseudomonadota</taxon>
        <taxon>Betaproteobacteria</taxon>
        <taxon>Burkholderiales</taxon>
        <taxon>Sphaerotilaceae</taxon>
        <taxon>Aquincola</taxon>
    </lineage>
</organism>
<dbReference type="InterPro" id="IPR036388">
    <property type="entry name" value="WH-like_DNA-bd_sf"/>
</dbReference>
<dbReference type="Gene3D" id="3.40.190.290">
    <property type="match status" value="1"/>
</dbReference>
<keyword evidence="7" id="KW-1185">Reference proteome</keyword>
<dbReference type="PROSITE" id="PS50931">
    <property type="entry name" value="HTH_LYSR"/>
    <property type="match status" value="1"/>
</dbReference>
<evidence type="ECO:0000256" key="3">
    <source>
        <dbReference type="ARBA" id="ARBA00023125"/>
    </source>
</evidence>
<evidence type="ECO:0000313" key="7">
    <source>
        <dbReference type="Proteomes" id="UP001056201"/>
    </source>
</evidence>
<dbReference type="CDD" id="cd08435">
    <property type="entry name" value="PBP2_GbpR"/>
    <property type="match status" value="1"/>
</dbReference>
<dbReference type="RefSeq" id="WP_250197291.1">
    <property type="nucleotide sequence ID" value="NZ_CP097636.1"/>
</dbReference>
<feature type="domain" description="HTH lysR-type" evidence="5">
    <location>
        <begin position="14"/>
        <end position="71"/>
    </location>
</feature>
<dbReference type="SUPFAM" id="SSF46785">
    <property type="entry name" value="Winged helix' DNA-binding domain"/>
    <property type="match status" value="1"/>
</dbReference>
<dbReference type="PRINTS" id="PR00039">
    <property type="entry name" value="HTHLYSR"/>
</dbReference>
<dbReference type="Pfam" id="PF03466">
    <property type="entry name" value="LysR_substrate"/>
    <property type="match status" value="1"/>
</dbReference>
<evidence type="ECO:0000313" key="6">
    <source>
        <dbReference type="EMBL" id="URI09073.1"/>
    </source>
</evidence>
<gene>
    <name evidence="6" type="ORF">MW290_26255</name>
</gene>
<keyword evidence="4" id="KW-0804">Transcription</keyword>
<accession>A0ABY4S7U5</accession>
<dbReference type="PANTHER" id="PTHR30419:SF8">
    <property type="entry name" value="NITROGEN ASSIMILATION TRANSCRIPTIONAL ACTIVATOR-RELATED"/>
    <property type="match status" value="1"/>
</dbReference>
<keyword evidence="3" id="KW-0238">DNA-binding</keyword>
<reference evidence="6" key="1">
    <citation type="submission" date="2022-05" db="EMBL/GenBank/DDBJ databases">
        <title>An RpoN-dependent PEP-CTERM gene is involved in floc formation of an Aquincola tertiaricarbonis strain.</title>
        <authorList>
            <person name="Qiu D."/>
            <person name="Xia M."/>
        </authorList>
    </citation>
    <scope>NUCLEOTIDE SEQUENCE</scope>
    <source>
        <strain evidence="6">RN12</strain>
    </source>
</reference>
<dbReference type="Pfam" id="PF00126">
    <property type="entry name" value="HTH_1"/>
    <property type="match status" value="1"/>
</dbReference>
<dbReference type="Proteomes" id="UP001056201">
    <property type="component" value="Chromosome 2"/>
</dbReference>
<dbReference type="Gene3D" id="1.10.10.10">
    <property type="entry name" value="Winged helix-like DNA-binding domain superfamily/Winged helix DNA-binding domain"/>
    <property type="match status" value="1"/>
</dbReference>
<comment type="similarity">
    <text evidence="1">Belongs to the LysR transcriptional regulatory family.</text>
</comment>
<dbReference type="PANTHER" id="PTHR30419">
    <property type="entry name" value="HTH-TYPE TRANSCRIPTIONAL REGULATOR YBHD"/>
    <property type="match status" value="1"/>
</dbReference>
<dbReference type="InterPro" id="IPR036390">
    <property type="entry name" value="WH_DNA-bd_sf"/>
</dbReference>
<evidence type="ECO:0000259" key="5">
    <source>
        <dbReference type="PROSITE" id="PS50931"/>
    </source>
</evidence>